<organism evidence="2 3">
    <name type="scientific">Tilletia indica</name>
    <dbReference type="NCBI Taxonomy" id="43049"/>
    <lineage>
        <taxon>Eukaryota</taxon>
        <taxon>Fungi</taxon>
        <taxon>Dikarya</taxon>
        <taxon>Basidiomycota</taxon>
        <taxon>Ustilaginomycotina</taxon>
        <taxon>Exobasidiomycetes</taxon>
        <taxon>Tilletiales</taxon>
        <taxon>Tilletiaceae</taxon>
        <taxon>Tilletia</taxon>
    </lineage>
</organism>
<dbReference type="Proteomes" id="UP000077521">
    <property type="component" value="Unassembled WGS sequence"/>
</dbReference>
<reference evidence="2" key="1">
    <citation type="submission" date="2016-04" db="EMBL/GenBank/DDBJ databases">
        <authorList>
            <person name="Nguyen H.D."/>
            <person name="Samba Siva P."/>
            <person name="Cullis J."/>
            <person name="Levesque C.A."/>
            <person name="Hambleton S."/>
        </authorList>
    </citation>
    <scope>NUCLEOTIDE SEQUENCE</scope>
    <source>
        <strain evidence="2">DAOMC 236416</strain>
    </source>
</reference>
<comment type="caution">
    <text evidence="2">The sequence shown here is derived from an EMBL/GenBank/DDBJ whole genome shotgun (WGS) entry which is preliminary data.</text>
</comment>
<dbReference type="AlphaFoldDB" id="A0A8T8SUJ8"/>
<feature type="region of interest" description="Disordered" evidence="1">
    <location>
        <begin position="1"/>
        <end position="62"/>
    </location>
</feature>
<sequence length="511" mass="53847">MTDAAESGGNGSKKTPGKTPSKARRSSSEPRPSKVLLATPAPPPTTPSANDQKISDTRKAFQRAAEEWSAACIKSGHPPSYAATLEEAVPGSADEILDELSEALIRRLQQLNASEGQPGPGSRVEPSSGDLRTATATSASAAAMAEAAMAAPPAGGMAPPTDPTTSDLEYPGMLCRTALETPNRTYRIALLRAAEKFIDRKWRKKESAAAPDGMEALKAAASGLQAALRSGSKLTPLGWAKVIAIESQAERAAKCGGSEASIDGTECLLCGRLNSHGDIVKMDKWRPCKLPGKKGILYPPCCSTCFPEWKSLQRDVVELNKADRKQEYDTLAAKLTTTPPPATTSELLEWAGLGLLEDREGSVEHGRKLAAMKGQAYADEWLKKADRAATLVMQVALENAGRRSSAAATAPAVATVAAATDAGRSSAAASVNLAVGGGSLATPHTGKRKRTAADEAASANKKARRVEPGATKIAQSTSERQGRTQDNGEDDDEEKEDDDDDDDEEYRPDEE</sequence>
<dbReference type="EMBL" id="LWDF02000452">
    <property type="protein sequence ID" value="KAE8246810.1"/>
    <property type="molecule type" value="Genomic_DNA"/>
</dbReference>
<gene>
    <name evidence="2" type="ORF">A4X13_0g5620</name>
</gene>
<evidence type="ECO:0000256" key="1">
    <source>
        <dbReference type="SAM" id="MobiDB-lite"/>
    </source>
</evidence>
<protein>
    <submittedName>
        <fullName evidence="2">Uncharacterized protein</fullName>
    </submittedName>
</protein>
<feature type="compositionally biased region" description="Acidic residues" evidence="1">
    <location>
        <begin position="487"/>
        <end position="511"/>
    </location>
</feature>
<keyword evidence="3" id="KW-1185">Reference proteome</keyword>
<name>A0A8T8SUJ8_9BASI</name>
<feature type="region of interest" description="Disordered" evidence="1">
    <location>
        <begin position="436"/>
        <end position="511"/>
    </location>
</feature>
<feature type="region of interest" description="Disordered" evidence="1">
    <location>
        <begin position="111"/>
        <end position="166"/>
    </location>
</feature>
<accession>A0A8T8SUJ8</accession>
<reference evidence="2" key="2">
    <citation type="journal article" date="2019" name="IMA Fungus">
        <title>Genome sequencing and comparison of five Tilletia species to identify candidate genes for the detection of regulated species infecting wheat.</title>
        <authorList>
            <person name="Nguyen H.D.T."/>
            <person name="Sultana T."/>
            <person name="Kesanakurti P."/>
            <person name="Hambleton S."/>
        </authorList>
    </citation>
    <scope>NUCLEOTIDE SEQUENCE</scope>
    <source>
        <strain evidence="2">DAOMC 236416</strain>
    </source>
</reference>
<feature type="compositionally biased region" description="Low complexity" evidence="1">
    <location>
        <begin position="133"/>
        <end position="165"/>
    </location>
</feature>
<proteinExistence type="predicted"/>
<evidence type="ECO:0000313" key="3">
    <source>
        <dbReference type="Proteomes" id="UP000077521"/>
    </source>
</evidence>
<evidence type="ECO:0000313" key="2">
    <source>
        <dbReference type="EMBL" id="KAE8246810.1"/>
    </source>
</evidence>